<accession>A0A9X0A4A8</accession>
<organism evidence="6 7">
    <name type="scientific">Desmophyllum pertusum</name>
    <dbReference type="NCBI Taxonomy" id="174260"/>
    <lineage>
        <taxon>Eukaryota</taxon>
        <taxon>Metazoa</taxon>
        <taxon>Cnidaria</taxon>
        <taxon>Anthozoa</taxon>
        <taxon>Hexacorallia</taxon>
        <taxon>Scleractinia</taxon>
        <taxon>Caryophylliina</taxon>
        <taxon>Caryophylliidae</taxon>
        <taxon>Desmophyllum</taxon>
    </lineage>
</organism>
<dbReference type="Gene3D" id="3.40.50.300">
    <property type="entry name" value="P-loop containing nucleotide triphosphate hydrolases"/>
    <property type="match status" value="1"/>
</dbReference>
<dbReference type="Pfam" id="PF00350">
    <property type="entry name" value="Dynamin_N"/>
    <property type="match status" value="1"/>
</dbReference>
<dbReference type="PANTHER" id="PTHR26392:SF92">
    <property type="entry name" value="PROTEIN KINASE DOMAIN-CONTAINING PROTEIN"/>
    <property type="match status" value="1"/>
</dbReference>
<feature type="domain" description="Protein kinase" evidence="5">
    <location>
        <begin position="721"/>
        <end position="993"/>
    </location>
</feature>
<gene>
    <name evidence="6" type="ORF">OS493_010437</name>
</gene>
<dbReference type="OrthoDB" id="4062651at2759"/>
<proteinExistence type="predicted"/>
<dbReference type="Gene3D" id="1.10.510.10">
    <property type="entry name" value="Transferase(Phosphotransferase) domain 1"/>
    <property type="match status" value="1"/>
</dbReference>
<evidence type="ECO:0000313" key="7">
    <source>
        <dbReference type="Proteomes" id="UP001163046"/>
    </source>
</evidence>
<dbReference type="PROSITE" id="PS00107">
    <property type="entry name" value="PROTEIN_KINASE_ATP"/>
    <property type="match status" value="1"/>
</dbReference>
<protein>
    <recommendedName>
        <fullName evidence="5">Protein kinase domain-containing protein</fullName>
    </recommendedName>
</protein>
<dbReference type="CDD" id="cd00180">
    <property type="entry name" value="PKc"/>
    <property type="match status" value="1"/>
</dbReference>
<dbReference type="AlphaFoldDB" id="A0A9X0A4A8"/>
<reference evidence="6" key="1">
    <citation type="submission" date="2023-01" db="EMBL/GenBank/DDBJ databases">
        <title>Genome assembly of the deep-sea coral Lophelia pertusa.</title>
        <authorList>
            <person name="Herrera S."/>
            <person name="Cordes E."/>
        </authorList>
    </citation>
    <scope>NUCLEOTIDE SEQUENCE</scope>
    <source>
        <strain evidence="6">USNM1676648</strain>
        <tissue evidence="6">Polyp</tissue>
    </source>
</reference>
<dbReference type="GO" id="GO:0005524">
    <property type="term" value="F:ATP binding"/>
    <property type="evidence" value="ECO:0007669"/>
    <property type="project" value="UniProtKB-UniRule"/>
</dbReference>
<dbReference type="EMBL" id="MU825400">
    <property type="protein sequence ID" value="KAJ7392780.1"/>
    <property type="molecule type" value="Genomic_DNA"/>
</dbReference>
<evidence type="ECO:0000259" key="5">
    <source>
        <dbReference type="PROSITE" id="PS50011"/>
    </source>
</evidence>
<dbReference type="Pfam" id="PF00069">
    <property type="entry name" value="Pkinase"/>
    <property type="match status" value="1"/>
</dbReference>
<keyword evidence="1 3" id="KW-0547">Nucleotide-binding</keyword>
<dbReference type="InterPro" id="IPR011009">
    <property type="entry name" value="Kinase-like_dom_sf"/>
</dbReference>
<dbReference type="PROSITE" id="PS00108">
    <property type="entry name" value="PROTEIN_KINASE_ST"/>
    <property type="match status" value="1"/>
</dbReference>
<dbReference type="InterPro" id="IPR000719">
    <property type="entry name" value="Prot_kinase_dom"/>
</dbReference>
<feature type="compositionally biased region" description="Basic and acidic residues" evidence="4">
    <location>
        <begin position="1045"/>
        <end position="1054"/>
    </location>
</feature>
<feature type="compositionally biased region" description="Polar residues" evidence="4">
    <location>
        <begin position="1033"/>
        <end position="1044"/>
    </location>
</feature>
<keyword evidence="7" id="KW-1185">Reference proteome</keyword>
<evidence type="ECO:0000256" key="4">
    <source>
        <dbReference type="SAM" id="MobiDB-lite"/>
    </source>
</evidence>
<evidence type="ECO:0000256" key="3">
    <source>
        <dbReference type="PROSITE-ProRule" id="PRU10141"/>
    </source>
</evidence>
<feature type="region of interest" description="Disordered" evidence="4">
    <location>
        <begin position="995"/>
        <end position="1054"/>
    </location>
</feature>
<dbReference type="InterPro" id="IPR008271">
    <property type="entry name" value="Ser/Thr_kinase_AS"/>
</dbReference>
<dbReference type="InterPro" id="IPR045063">
    <property type="entry name" value="Dynamin_N"/>
</dbReference>
<dbReference type="PANTHER" id="PTHR26392">
    <property type="entry name" value="MITOGEN-ACTIVATED PROTEIN KINASE KINASE KINASE 7-RELATED"/>
    <property type="match status" value="1"/>
</dbReference>
<dbReference type="SMART" id="SM00220">
    <property type="entry name" value="S_TKc"/>
    <property type="match status" value="1"/>
</dbReference>
<feature type="region of interest" description="Disordered" evidence="4">
    <location>
        <begin position="543"/>
        <end position="566"/>
    </location>
</feature>
<dbReference type="Proteomes" id="UP001163046">
    <property type="component" value="Unassembled WGS sequence"/>
</dbReference>
<evidence type="ECO:0000313" key="6">
    <source>
        <dbReference type="EMBL" id="KAJ7392780.1"/>
    </source>
</evidence>
<dbReference type="InterPro" id="IPR027417">
    <property type="entry name" value="P-loop_NTPase"/>
</dbReference>
<keyword evidence="2 3" id="KW-0067">ATP-binding</keyword>
<evidence type="ECO:0000256" key="1">
    <source>
        <dbReference type="ARBA" id="ARBA00022741"/>
    </source>
</evidence>
<dbReference type="SUPFAM" id="SSF52540">
    <property type="entry name" value="P-loop containing nucleoside triphosphate hydrolases"/>
    <property type="match status" value="1"/>
</dbReference>
<feature type="binding site" evidence="3">
    <location>
        <position position="753"/>
    </location>
    <ligand>
        <name>ATP</name>
        <dbReference type="ChEBI" id="CHEBI:30616"/>
    </ligand>
</feature>
<comment type="caution">
    <text evidence="6">The sequence shown here is derived from an EMBL/GenBank/DDBJ whole genome shotgun (WGS) entry which is preliminary data.</text>
</comment>
<dbReference type="GO" id="GO:0004672">
    <property type="term" value="F:protein kinase activity"/>
    <property type="evidence" value="ECO:0007669"/>
    <property type="project" value="InterPro"/>
</dbReference>
<dbReference type="InterPro" id="IPR017441">
    <property type="entry name" value="Protein_kinase_ATP_BS"/>
</dbReference>
<dbReference type="PROSITE" id="PS50011">
    <property type="entry name" value="PROTEIN_KINASE_DOM"/>
    <property type="match status" value="1"/>
</dbReference>
<dbReference type="SUPFAM" id="SSF56112">
    <property type="entry name" value="Protein kinase-like (PK-like)"/>
    <property type="match status" value="1"/>
</dbReference>
<name>A0A9X0A4A8_9CNID</name>
<evidence type="ECO:0000256" key="2">
    <source>
        <dbReference type="ARBA" id="ARBA00022840"/>
    </source>
</evidence>
<sequence>MPATKIDEIEELVDLLEIMKSFGLSTRGYKGVDDMKTKLREYLEDLEGSSKRKVGETFQVLSEAGKADAHKRGLLCNLYEEAAKFFTLLDEDFIKKTLKESLGDFMTTLQENIKNIKPRDQYVVLVAGETSAGKSSIINLILGEDLLPYSILSTTSTICELKYGEKPKIGVHFKDGGGETREPIYHELGRSSATYKEEIEKFVHLKDEREKGSPYKKIELFWPHPLFKEGVMIVDSPGVGESDAMNEFVISYLPHAFCFIYVIKSNNAGGIQDDRLGMLLNRAKQLKEDAKMDLRLFTSSVLFVCNMWDQVPAENVEEVKRAQIEKLTKKLTGLDHQSQIIYLSCQRAQHAQTYGVITEDFDQLLCGISNLVVSSMQNSLQIYSRWLEDLLSRASYQVRILLKSTNMSRQETEKRMKRVLDRMVELESSQDRIFDELSVYQLHVIKEIIQNLANYFKSEETCKRFCKWSPAEVPFPEATWEKTKSGALKCISERTQQYVQEWEDEEHHFANAQAALIKYFTEKYDIMEEDIQKVEDDVLFGAEVEQESPTREPPKPTRSGRSGPKNSIDVTTPVWFRQGLASVVVGAPFVGALTMKFKQSFQYKKKLEKYTKDPYAYMEKKSMKCLKIIASEDRLLPFINGQLEDAVQFLIEIKAKIPRLREGDKKLYHQLLTESRSKFEIQGTYEPVSTQLEALKRGITVFNVKEIRKSDFSSGELEWNEKEKSVIGRGTFSTVYSGVLSRRGEPEIKVALKVYNNPLRSDNIWHFIDEEKALTELRHPNIVKFFGTNLQQSSCGTKVMVILELCKCSLKTHIMSHPENAPARSEDVTVRTNVRLWAQQILEALRYVHDQEFVHRDLKLDNLLLTDENKVKLTDVGVAKNEKDISGTMCGTLLYLAPEVLDGRITYDSKADMYSFGMILWEMWYAQTAFQTDLASRSQFQLLNDIREGLRPSHIGGTSQPWGMWKLIMETCWSSEPQHRITAQQCLNMFEKLQKNRESHSAKPQPVPKPRRAPKPQPVPKPRPKPRPAPKPNTQQRASVSFSTKAEDAKVHFQ</sequence>